<dbReference type="EnsemblMetazoa" id="GAUT034185-RA">
    <property type="protein sequence ID" value="GAUT034185-PA"/>
    <property type="gene ID" value="GAUT034185"/>
</dbReference>
<evidence type="ECO:0000313" key="2">
    <source>
        <dbReference type="EnsemblMetazoa" id="GAUT034185-PA"/>
    </source>
</evidence>
<keyword evidence="3" id="KW-1185">Reference proteome</keyword>
<dbReference type="Proteomes" id="UP000078200">
    <property type="component" value="Unassembled WGS sequence"/>
</dbReference>
<evidence type="ECO:0000313" key="3">
    <source>
        <dbReference type="Proteomes" id="UP000078200"/>
    </source>
</evidence>
<protein>
    <submittedName>
        <fullName evidence="2">Uncharacterized protein</fullName>
    </submittedName>
</protein>
<name>A0A1A9VDY4_GLOAU</name>
<proteinExistence type="predicted"/>
<feature type="transmembrane region" description="Helical" evidence="1">
    <location>
        <begin position="169"/>
        <end position="190"/>
    </location>
</feature>
<keyword evidence="1" id="KW-0812">Transmembrane</keyword>
<keyword evidence="1" id="KW-0472">Membrane</keyword>
<feature type="transmembrane region" description="Helical" evidence="1">
    <location>
        <begin position="79"/>
        <end position="101"/>
    </location>
</feature>
<evidence type="ECO:0000256" key="1">
    <source>
        <dbReference type="SAM" id="Phobius"/>
    </source>
</evidence>
<dbReference type="VEuPathDB" id="VectorBase:GAUT034185"/>
<sequence length="196" mass="22676">MKQLEKCFKIPAAVHEVPKLLMANDPYGLIEANWRLFQEFARLECHFTDNTFLESSEKWRCYNVLSFYIRNKRYSRDKFGVLTCVVVFVLMRVKAIIGVPLDLSQKLYAALNNKLGLASVIVELCNVFLKIQNRLSFHHASVIKPFLVSVCMTSCRTDSKSYLKFELKLIIGIRISEHLFLLNLLSYLIMDVMITG</sequence>
<accession>A0A1A9VDY4</accession>
<reference evidence="2" key="1">
    <citation type="submission" date="2020-05" db="UniProtKB">
        <authorList>
            <consortium name="EnsemblMetazoa"/>
        </authorList>
    </citation>
    <scope>IDENTIFICATION</scope>
    <source>
        <strain evidence="2">TTRI</strain>
    </source>
</reference>
<organism evidence="2 3">
    <name type="scientific">Glossina austeni</name>
    <name type="common">Savannah tsetse fly</name>
    <dbReference type="NCBI Taxonomy" id="7395"/>
    <lineage>
        <taxon>Eukaryota</taxon>
        <taxon>Metazoa</taxon>
        <taxon>Ecdysozoa</taxon>
        <taxon>Arthropoda</taxon>
        <taxon>Hexapoda</taxon>
        <taxon>Insecta</taxon>
        <taxon>Pterygota</taxon>
        <taxon>Neoptera</taxon>
        <taxon>Endopterygota</taxon>
        <taxon>Diptera</taxon>
        <taxon>Brachycera</taxon>
        <taxon>Muscomorpha</taxon>
        <taxon>Hippoboscoidea</taxon>
        <taxon>Glossinidae</taxon>
        <taxon>Glossina</taxon>
    </lineage>
</organism>
<dbReference type="AlphaFoldDB" id="A0A1A9VDY4"/>
<keyword evidence="1" id="KW-1133">Transmembrane helix</keyword>